<dbReference type="EMBL" id="JAYEET010000031">
    <property type="protein sequence ID" value="MEA1606020.1"/>
    <property type="molecule type" value="Genomic_DNA"/>
</dbReference>
<name>A0ABU5P8U2_9PSED</name>
<reference evidence="3 4" key="1">
    <citation type="submission" date="2023-12" db="EMBL/GenBank/DDBJ databases">
        <title>Pseudomonas sp. T5W1.</title>
        <authorList>
            <person name="Maltman C."/>
        </authorList>
    </citation>
    <scope>NUCLEOTIDE SEQUENCE [LARGE SCALE GENOMIC DNA]</scope>
    <source>
        <strain evidence="3 4">T5W1</strain>
    </source>
</reference>
<sequence length="311" mass="35608">MKLNIALAFIVASISMMSFAREPYYAEEHFNTSTGELYWNLGSEIRIDFISKCKVVNSPRLYNKFNTRFYELMEAMDYFEIIYDHAVAGLDCDSRGLYYTYLLSQDGKFPESHNKAVAVQFDGSTAFINEQHWYTSTSESYEPMHEALQKNQKTAIIHVYRGGLAKFGLLENSSPEASYLIDLSNLDGADKLSKPVAIEKIKTLNDSLHIKYLKIIAVNLLLIAFLVIPLFFYKRKIHPRLALKASSTLKKLNKITASVSSFPIRNSRIIKSENMRTYSAADELLKWAELKEKGLITEDEFKLARDKIMNS</sequence>
<feature type="signal peptide" evidence="2">
    <location>
        <begin position="1"/>
        <end position="20"/>
    </location>
</feature>
<evidence type="ECO:0000313" key="3">
    <source>
        <dbReference type="EMBL" id="MEA1606020.1"/>
    </source>
</evidence>
<organism evidence="3 4">
    <name type="scientific">Pseudomonas spirodelae</name>
    <dbReference type="NCBI Taxonomy" id="3101751"/>
    <lineage>
        <taxon>Bacteria</taxon>
        <taxon>Pseudomonadati</taxon>
        <taxon>Pseudomonadota</taxon>
        <taxon>Gammaproteobacteria</taxon>
        <taxon>Pseudomonadales</taxon>
        <taxon>Pseudomonadaceae</taxon>
        <taxon>Pseudomonas</taxon>
    </lineage>
</organism>
<feature type="transmembrane region" description="Helical" evidence="1">
    <location>
        <begin position="212"/>
        <end position="233"/>
    </location>
</feature>
<gene>
    <name evidence="3" type="ORF">SOP97_09365</name>
</gene>
<comment type="caution">
    <text evidence="3">The sequence shown here is derived from an EMBL/GenBank/DDBJ whole genome shotgun (WGS) entry which is preliminary data.</text>
</comment>
<evidence type="ECO:0000313" key="4">
    <source>
        <dbReference type="Proteomes" id="UP001292571"/>
    </source>
</evidence>
<accession>A0ABU5P8U2</accession>
<keyword evidence="1" id="KW-1133">Transmembrane helix</keyword>
<keyword evidence="4" id="KW-1185">Reference proteome</keyword>
<proteinExistence type="predicted"/>
<evidence type="ECO:0000256" key="2">
    <source>
        <dbReference type="SAM" id="SignalP"/>
    </source>
</evidence>
<dbReference type="Proteomes" id="UP001292571">
    <property type="component" value="Unassembled WGS sequence"/>
</dbReference>
<keyword evidence="1" id="KW-0472">Membrane</keyword>
<keyword evidence="1" id="KW-0812">Transmembrane</keyword>
<feature type="chain" id="PRO_5045686690" evidence="2">
    <location>
        <begin position="21"/>
        <end position="311"/>
    </location>
</feature>
<dbReference type="RefSeq" id="WP_322949041.1">
    <property type="nucleotide sequence ID" value="NZ_JAYEET010000031.1"/>
</dbReference>
<keyword evidence="2" id="KW-0732">Signal</keyword>
<evidence type="ECO:0000256" key="1">
    <source>
        <dbReference type="SAM" id="Phobius"/>
    </source>
</evidence>
<protein>
    <submittedName>
        <fullName evidence="3">SHOCT domain-containing protein</fullName>
    </submittedName>
</protein>